<dbReference type="PANTHER" id="PTHR30250:SF11">
    <property type="entry name" value="O-ANTIGEN TRANSPORTER-RELATED"/>
    <property type="match status" value="1"/>
</dbReference>
<evidence type="ECO:0000256" key="4">
    <source>
        <dbReference type="ARBA" id="ARBA00022989"/>
    </source>
</evidence>
<feature type="transmembrane region" description="Helical" evidence="6">
    <location>
        <begin position="383"/>
        <end position="407"/>
    </location>
</feature>
<dbReference type="EMBL" id="AP018359">
    <property type="protein sequence ID" value="BBA44176.1"/>
    <property type="molecule type" value="Genomic_DNA"/>
</dbReference>
<sequence>MRVQRGGAMINPRDSVVSLAGVVIGQIALFASIFVIGRRFGPESLGHFNYLLALATFGGTLLAFRYELACVDDDPRESFNAFVNVTALGLAVVAVSVAAIGIAGRADLVIVAVYALASFVQLAAASYLNSMRRYGWIALSRVIVNGAFLAGLVLALACSACAGTGVFDLYAWVSAAVSLAMAGAILLAGYRAGHSFRLSRGFFVRNRRFALYILPSTLCASVLTYALSIAIPHWFDAQSAGYFAAAYRLGFFPVSLIAQSVGGVFRRDAIGAMARPDAATTVPQVYRTYARALAGLAVVYMAGGLLLFEPLVGLFFGESWRGAVGFYQSLMPLFALQLIYVPLSQIFLATRAQRVDFLFQLACGTCLAGALGVARLMNLSAPASVQIFSLTGAVLMAAGIALTYRVLDANLSRSRAPA</sequence>
<gene>
    <name evidence="7" type="ORF">BCCH1_66790</name>
</gene>
<feature type="transmembrane region" description="Helical" evidence="6">
    <location>
        <begin position="293"/>
        <end position="317"/>
    </location>
</feature>
<keyword evidence="3 6" id="KW-0812">Transmembrane</keyword>
<feature type="transmembrane region" description="Helical" evidence="6">
    <location>
        <begin position="48"/>
        <end position="66"/>
    </location>
</feature>
<feature type="transmembrane region" description="Helical" evidence="6">
    <location>
        <begin position="241"/>
        <end position="265"/>
    </location>
</feature>
<keyword evidence="2" id="KW-1003">Cell membrane</keyword>
<evidence type="ECO:0000256" key="3">
    <source>
        <dbReference type="ARBA" id="ARBA00022692"/>
    </source>
</evidence>
<comment type="subcellular location">
    <subcellularLocation>
        <location evidence="1">Cell membrane</location>
        <topology evidence="1">Multi-pass membrane protein</topology>
    </subcellularLocation>
</comment>
<proteinExistence type="predicted"/>
<feature type="transmembrane region" description="Helical" evidence="6">
    <location>
        <begin position="16"/>
        <end position="36"/>
    </location>
</feature>
<feature type="transmembrane region" description="Helical" evidence="6">
    <location>
        <begin position="78"/>
        <end position="102"/>
    </location>
</feature>
<evidence type="ECO:0000313" key="7">
    <source>
        <dbReference type="EMBL" id="BBA44176.1"/>
    </source>
</evidence>
<evidence type="ECO:0000256" key="1">
    <source>
        <dbReference type="ARBA" id="ARBA00004651"/>
    </source>
</evidence>
<organism evidence="7">
    <name type="scientific">Burkholderia contaminans</name>
    <dbReference type="NCBI Taxonomy" id="488447"/>
    <lineage>
        <taxon>Bacteria</taxon>
        <taxon>Pseudomonadati</taxon>
        <taxon>Pseudomonadota</taxon>
        <taxon>Betaproteobacteria</taxon>
        <taxon>Burkholderiales</taxon>
        <taxon>Burkholderiaceae</taxon>
        <taxon>Burkholderia</taxon>
        <taxon>Burkholderia cepacia complex</taxon>
    </lineage>
</organism>
<dbReference type="PANTHER" id="PTHR30250">
    <property type="entry name" value="PST FAMILY PREDICTED COLANIC ACID TRANSPORTER"/>
    <property type="match status" value="1"/>
</dbReference>
<feature type="transmembrane region" description="Helical" evidence="6">
    <location>
        <begin position="142"/>
        <end position="163"/>
    </location>
</feature>
<keyword evidence="4 6" id="KW-1133">Transmembrane helix</keyword>
<dbReference type="InterPro" id="IPR050833">
    <property type="entry name" value="Poly_Biosynth_Transport"/>
</dbReference>
<feature type="transmembrane region" description="Helical" evidence="6">
    <location>
        <begin position="108"/>
        <end position="130"/>
    </location>
</feature>
<feature type="transmembrane region" description="Helical" evidence="6">
    <location>
        <begin position="329"/>
        <end position="350"/>
    </location>
</feature>
<accession>A0A250LHW5</accession>
<dbReference type="GO" id="GO:0005886">
    <property type="term" value="C:plasma membrane"/>
    <property type="evidence" value="ECO:0007669"/>
    <property type="project" value="UniProtKB-SubCell"/>
</dbReference>
<keyword evidence="5 6" id="KW-0472">Membrane</keyword>
<feature type="transmembrane region" description="Helical" evidence="6">
    <location>
        <begin position="357"/>
        <end position="377"/>
    </location>
</feature>
<evidence type="ECO:0000256" key="6">
    <source>
        <dbReference type="SAM" id="Phobius"/>
    </source>
</evidence>
<feature type="transmembrane region" description="Helical" evidence="6">
    <location>
        <begin position="169"/>
        <end position="188"/>
    </location>
</feature>
<evidence type="ECO:0000256" key="2">
    <source>
        <dbReference type="ARBA" id="ARBA00022475"/>
    </source>
</evidence>
<reference evidence="7" key="2">
    <citation type="journal article" date="2017" name="Genome Announc.">
        <title>High-Quality Draft Genome Sequence of Burkholderia contaminans CH-1, a Gram-Negative Bacterium That Metabolizes 2-Azahypoxanthine, a Plant Growth-Regulating Compound.</title>
        <authorList>
            <person name="Choi J.-H."/>
            <person name="Sugiura H."/>
            <person name="Moriuchi R."/>
            <person name="Kawagishi H."/>
            <person name="Dohra H."/>
        </authorList>
    </citation>
    <scope>NUCLEOTIDE SEQUENCE</scope>
    <source>
        <strain evidence="7">CH-1</strain>
    </source>
</reference>
<protein>
    <submittedName>
        <fullName evidence="7">O-antigen translocase</fullName>
    </submittedName>
</protein>
<dbReference type="Pfam" id="PF13440">
    <property type="entry name" value="Polysacc_synt_3"/>
    <property type="match status" value="1"/>
</dbReference>
<evidence type="ECO:0000256" key="5">
    <source>
        <dbReference type="ARBA" id="ARBA00023136"/>
    </source>
</evidence>
<feature type="transmembrane region" description="Helical" evidence="6">
    <location>
        <begin position="209"/>
        <end position="235"/>
    </location>
</feature>
<name>A0A250LHW5_9BURK</name>
<reference evidence="7" key="1">
    <citation type="journal article" date="2016" name="Biosci. Biotechnol. Biochem.">
        <title>Bioconversion of AHX to AOH by resting cells of Burkholderia contaminans CH-1.</title>
        <authorList>
            <person name="Choi J.H."/>
            <person name="Kikuchi A."/>
            <person name="Pumkaeo P."/>
            <person name="Hirai H."/>
            <person name="Tokuyama S."/>
            <person name="Kawagishi H."/>
        </authorList>
    </citation>
    <scope>NUCLEOTIDE SEQUENCE</scope>
    <source>
        <strain evidence="7">CH-1</strain>
    </source>
</reference>
<dbReference type="AlphaFoldDB" id="A0A250LHW5"/>